<comment type="caution">
    <text evidence="1">The sequence shown here is derived from an EMBL/GenBank/DDBJ whole genome shotgun (WGS) entry which is preliminary data.</text>
</comment>
<keyword evidence="2" id="KW-1185">Reference proteome</keyword>
<evidence type="ECO:0000313" key="1">
    <source>
        <dbReference type="EMBL" id="KII64792.1"/>
    </source>
</evidence>
<gene>
    <name evidence="1" type="ORF">RF11_03397</name>
</gene>
<protein>
    <submittedName>
        <fullName evidence="1">Uncharacterized protein</fullName>
    </submittedName>
</protein>
<name>A0A0C2MSW7_THEKT</name>
<sequence length="142" mass="16309">MISYKFKIEVKLASFVALLAYSYSTTFFGQMVRRKTFYAELKPLIPSSESMIVKRERQYLVVQRNRGSKGRVRPIDNTLDEDKITILVLKGWPEACMFASLKVRESSIAMAAFIPATSDFHFIDSAFFEIDFGSQVWWGNAN</sequence>
<evidence type="ECO:0000313" key="2">
    <source>
        <dbReference type="Proteomes" id="UP000031668"/>
    </source>
</evidence>
<accession>A0A0C2MSW7</accession>
<dbReference type="EMBL" id="JWZT01004097">
    <property type="protein sequence ID" value="KII64792.1"/>
    <property type="molecule type" value="Genomic_DNA"/>
</dbReference>
<dbReference type="Proteomes" id="UP000031668">
    <property type="component" value="Unassembled WGS sequence"/>
</dbReference>
<organism evidence="1 2">
    <name type="scientific">Thelohanellus kitauei</name>
    <name type="common">Myxosporean</name>
    <dbReference type="NCBI Taxonomy" id="669202"/>
    <lineage>
        <taxon>Eukaryota</taxon>
        <taxon>Metazoa</taxon>
        <taxon>Cnidaria</taxon>
        <taxon>Myxozoa</taxon>
        <taxon>Myxosporea</taxon>
        <taxon>Bivalvulida</taxon>
        <taxon>Platysporina</taxon>
        <taxon>Myxobolidae</taxon>
        <taxon>Thelohanellus</taxon>
    </lineage>
</organism>
<reference evidence="1 2" key="1">
    <citation type="journal article" date="2014" name="Genome Biol. Evol.">
        <title>The genome of the myxosporean Thelohanellus kitauei shows adaptations to nutrient acquisition within its fish host.</title>
        <authorList>
            <person name="Yang Y."/>
            <person name="Xiong J."/>
            <person name="Zhou Z."/>
            <person name="Huo F."/>
            <person name="Miao W."/>
            <person name="Ran C."/>
            <person name="Liu Y."/>
            <person name="Zhang J."/>
            <person name="Feng J."/>
            <person name="Wang M."/>
            <person name="Wang M."/>
            <person name="Wang L."/>
            <person name="Yao B."/>
        </authorList>
    </citation>
    <scope>NUCLEOTIDE SEQUENCE [LARGE SCALE GENOMIC DNA]</scope>
    <source>
        <strain evidence="1">Wuqing</strain>
    </source>
</reference>
<proteinExistence type="predicted"/>
<dbReference type="AlphaFoldDB" id="A0A0C2MSW7"/>